<organism evidence="4 5">
    <name type="scientific">Ramlibacter henchirensis</name>
    <dbReference type="NCBI Taxonomy" id="204072"/>
    <lineage>
        <taxon>Bacteria</taxon>
        <taxon>Pseudomonadati</taxon>
        <taxon>Pseudomonadota</taxon>
        <taxon>Betaproteobacteria</taxon>
        <taxon>Burkholderiales</taxon>
        <taxon>Comamonadaceae</taxon>
        <taxon>Ramlibacter</taxon>
    </lineage>
</organism>
<dbReference type="RefSeq" id="WP_135261611.1">
    <property type="nucleotide sequence ID" value="NZ_SMLM01000001.1"/>
</dbReference>
<dbReference type="Gene3D" id="3.40.630.30">
    <property type="match status" value="1"/>
</dbReference>
<dbReference type="PROSITE" id="PS51186">
    <property type="entry name" value="GNAT"/>
    <property type="match status" value="1"/>
</dbReference>
<accession>A0A4Z0C5Z7</accession>
<protein>
    <submittedName>
        <fullName evidence="4">GNAT family N-acetyltransferase</fullName>
    </submittedName>
</protein>
<dbReference type="EMBL" id="SMLM01000001">
    <property type="protein sequence ID" value="TFZ05529.1"/>
    <property type="molecule type" value="Genomic_DNA"/>
</dbReference>
<comment type="caution">
    <text evidence="4">The sequence shown here is derived from an EMBL/GenBank/DDBJ whole genome shotgun (WGS) entry which is preliminary data.</text>
</comment>
<proteinExistence type="predicted"/>
<name>A0A4Z0C5Z7_9BURK</name>
<dbReference type="InterPro" id="IPR000182">
    <property type="entry name" value="GNAT_dom"/>
</dbReference>
<reference evidence="4 5" key="1">
    <citation type="submission" date="2019-03" db="EMBL/GenBank/DDBJ databases">
        <title>Ramlibacter henchirensis DSM 14656, whole genome shotgun sequence.</title>
        <authorList>
            <person name="Zhang X."/>
            <person name="Feng G."/>
            <person name="Zhu H."/>
        </authorList>
    </citation>
    <scope>NUCLEOTIDE SEQUENCE [LARGE SCALE GENOMIC DNA]</scope>
    <source>
        <strain evidence="4 5">DSM 14656</strain>
    </source>
</reference>
<feature type="domain" description="N-acetyltransferase" evidence="3">
    <location>
        <begin position="5"/>
        <end position="152"/>
    </location>
</feature>
<keyword evidence="2" id="KW-0012">Acyltransferase</keyword>
<dbReference type="GO" id="GO:0016747">
    <property type="term" value="F:acyltransferase activity, transferring groups other than amino-acyl groups"/>
    <property type="evidence" value="ECO:0007669"/>
    <property type="project" value="InterPro"/>
</dbReference>
<dbReference type="OrthoDB" id="9799601at2"/>
<sequence>MTVDPPIRLADPADADEIAAMSREFIEHGLPWTWRPGRVLKAILNPETNVAVIRAERGLVAFGIMEYLESDAYLVLLAVRAESRRRGFGSALLEWLEASASVAGAQRIRLDARRDNAAARTFYNEHGYHEVAINRGRYSDGVDGIRLEKWLRPANAR</sequence>
<dbReference type="Pfam" id="PF00583">
    <property type="entry name" value="Acetyltransf_1"/>
    <property type="match status" value="1"/>
</dbReference>
<gene>
    <name evidence="4" type="ORF">EZ313_02320</name>
</gene>
<evidence type="ECO:0000259" key="3">
    <source>
        <dbReference type="PROSITE" id="PS51186"/>
    </source>
</evidence>
<dbReference type="SUPFAM" id="SSF55729">
    <property type="entry name" value="Acyl-CoA N-acyltransferases (Nat)"/>
    <property type="match status" value="1"/>
</dbReference>
<keyword evidence="1 4" id="KW-0808">Transferase</keyword>
<dbReference type="InterPro" id="IPR050832">
    <property type="entry name" value="Bact_Acetyltransf"/>
</dbReference>
<dbReference type="CDD" id="cd04301">
    <property type="entry name" value="NAT_SF"/>
    <property type="match status" value="1"/>
</dbReference>
<dbReference type="InterPro" id="IPR016181">
    <property type="entry name" value="Acyl_CoA_acyltransferase"/>
</dbReference>
<evidence type="ECO:0000313" key="4">
    <source>
        <dbReference type="EMBL" id="TFZ05529.1"/>
    </source>
</evidence>
<keyword evidence="5" id="KW-1185">Reference proteome</keyword>
<evidence type="ECO:0000313" key="5">
    <source>
        <dbReference type="Proteomes" id="UP000298180"/>
    </source>
</evidence>
<evidence type="ECO:0000256" key="2">
    <source>
        <dbReference type="ARBA" id="ARBA00023315"/>
    </source>
</evidence>
<dbReference type="AlphaFoldDB" id="A0A4Z0C5Z7"/>
<dbReference type="Proteomes" id="UP000298180">
    <property type="component" value="Unassembled WGS sequence"/>
</dbReference>
<evidence type="ECO:0000256" key="1">
    <source>
        <dbReference type="ARBA" id="ARBA00022679"/>
    </source>
</evidence>
<dbReference type="PANTHER" id="PTHR43877">
    <property type="entry name" value="AMINOALKYLPHOSPHONATE N-ACETYLTRANSFERASE-RELATED-RELATED"/>
    <property type="match status" value="1"/>
</dbReference>